<dbReference type="Pfam" id="PF13905">
    <property type="entry name" value="Thioredoxin_8"/>
    <property type="match status" value="1"/>
</dbReference>
<dbReference type="Gene3D" id="3.40.30.10">
    <property type="entry name" value="Glutaredoxin"/>
    <property type="match status" value="1"/>
</dbReference>
<protein>
    <submittedName>
        <fullName evidence="2">Thiol-disulfide isomerase/thioredoxin</fullName>
    </submittedName>
</protein>
<name>A0A840D323_9BACE</name>
<dbReference type="PROSITE" id="PS51257">
    <property type="entry name" value="PROKAR_LIPOPROTEIN"/>
    <property type="match status" value="1"/>
</dbReference>
<reference evidence="2" key="1">
    <citation type="submission" date="2020-08" db="EMBL/GenBank/DDBJ databases">
        <title>Genomic Encyclopedia of Type Strains, Phase IV (KMG-IV): sequencing the most valuable type-strain genomes for metagenomic binning, comparative biology and taxonomic classification.</title>
        <authorList>
            <person name="Goeker M."/>
        </authorList>
    </citation>
    <scope>NUCLEOTIDE SEQUENCE [LARGE SCALE GENOMIC DNA]</scope>
    <source>
        <strain evidence="2">DSM 105720</strain>
    </source>
</reference>
<dbReference type="InterPro" id="IPR013766">
    <property type="entry name" value="Thioredoxin_domain"/>
</dbReference>
<feature type="domain" description="Thioredoxin" evidence="1">
    <location>
        <begin position="110"/>
        <end position="235"/>
    </location>
</feature>
<dbReference type="RefSeq" id="WP_148298520.1">
    <property type="nucleotide sequence ID" value="NZ_JACIER010000050.1"/>
</dbReference>
<dbReference type="AlphaFoldDB" id="A0A840D323"/>
<dbReference type="SUPFAM" id="SSF52833">
    <property type="entry name" value="Thioredoxin-like"/>
    <property type="match status" value="1"/>
</dbReference>
<keyword evidence="3" id="KW-1185">Reference proteome</keyword>
<gene>
    <name evidence="2" type="ORF">GGR06_004333</name>
</gene>
<evidence type="ECO:0000313" key="3">
    <source>
        <dbReference type="Proteomes" id="UP000560658"/>
    </source>
</evidence>
<sequence>MIKQKRYILSILCLCGIFISCKPIKEPTIADWTKVHATDADFIKQARHLIDSVGKQSLDSLELFVRQIADALCEQGQERLAASVAAYPHGIDLSADDSSEIGLRLLRQLQLIGSKAPPLPQIETDAKEVKGSIVLFFESDCTACDTIINELKASYDKLHTAGIRIVSIASDSDKDLYETHASSFPWKDKYCDYESFFGEYFEKWGVASTPTLYYIDEKGIVQGRYYILKDIKSWT</sequence>
<accession>A0A840D323</accession>
<dbReference type="EMBL" id="JACIER010000050">
    <property type="protein sequence ID" value="MBB4046490.1"/>
    <property type="molecule type" value="Genomic_DNA"/>
</dbReference>
<dbReference type="Proteomes" id="UP000560658">
    <property type="component" value="Unassembled WGS sequence"/>
</dbReference>
<evidence type="ECO:0000313" key="2">
    <source>
        <dbReference type="EMBL" id="MBB4046490.1"/>
    </source>
</evidence>
<organism evidence="2 3">
    <name type="scientific">Bacteroides reticulotermitis</name>
    <dbReference type="NCBI Taxonomy" id="1133319"/>
    <lineage>
        <taxon>Bacteria</taxon>
        <taxon>Pseudomonadati</taxon>
        <taxon>Bacteroidota</taxon>
        <taxon>Bacteroidia</taxon>
        <taxon>Bacteroidales</taxon>
        <taxon>Bacteroidaceae</taxon>
        <taxon>Bacteroides</taxon>
    </lineage>
</organism>
<proteinExistence type="predicted"/>
<evidence type="ECO:0000259" key="1">
    <source>
        <dbReference type="PROSITE" id="PS51352"/>
    </source>
</evidence>
<dbReference type="PROSITE" id="PS51352">
    <property type="entry name" value="THIOREDOXIN_2"/>
    <property type="match status" value="1"/>
</dbReference>
<comment type="caution">
    <text evidence="2">The sequence shown here is derived from an EMBL/GenBank/DDBJ whole genome shotgun (WGS) entry which is preliminary data.</text>
</comment>
<keyword evidence="2" id="KW-0413">Isomerase</keyword>
<dbReference type="GO" id="GO:0016853">
    <property type="term" value="F:isomerase activity"/>
    <property type="evidence" value="ECO:0007669"/>
    <property type="project" value="UniProtKB-KW"/>
</dbReference>
<dbReference type="InterPro" id="IPR036249">
    <property type="entry name" value="Thioredoxin-like_sf"/>
</dbReference>
<dbReference type="InterPro" id="IPR012336">
    <property type="entry name" value="Thioredoxin-like_fold"/>
</dbReference>